<dbReference type="GO" id="GO:0051125">
    <property type="term" value="P:regulation of actin nucleation"/>
    <property type="evidence" value="ECO:0007669"/>
    <property type="project" value="TreeGrafter"/>
</dbReference>
<sequence length="178" mass="20827">MDLEDSNLAIITGLRIVSKGSLILTELQNLSENIPTPFLFNQTNTDKQTFLIYKTLFIDFQFLQNRSYYESQIENNEQLKDIDEEICDSYFEVIERFYNLFESIYKYGIQINSFVKDLNEGIFITQNLESLCADPDGQQILSEMLGLFGVMLLLMDKKIQGIIRERLIVAYIRYKVNN</sequence>
<accession>A0AAV7ZJU3</accession>
<dbReference type="EMBL" id="JANTQA010000029">
    <property type="protein sequence ID" value="KAJ3441424.1"/>
    <property type="molecule type" value="Genomic_DNA"/>
</dbReference>
<evidence type="ECO:0000313" key="2">
    <source>
        <dbReference type="EMBL" id="KAJ3441424.1"/>
    </source>
</evidence>
<dbReference type="Pfam" id="PF10266">
    <property type="entry name" value="Strumpellin"/>
    <property type="match status" value="1"/>
</dbReference>
<name>A0AAV7ZJU3_9EUKA</name>
<dbReference type="GO" id="GO:0007032">
    <property type="term" value="P:endosome organization"/>
    <property type="evidence" value="ECO:0007669"/>
    <property type="project" value="TreeGrafter"/>
</dbReference>
<dbReference type="GO" id="GO:0030041">
    <property type="term" value="P:actin filament polymerization"/>
    <property type="evidence" value="ECO:0007669"/>
    <property type="project" value="TreeGrafter"/>
</dbReference>
<evidence type="ECO:0000313" key="3">
    <source>
        <dbReference type="Proteomes" id="UP001146793"/>
    </source>
</evidence>
<dbReference type="InterPro" id="IPR019393">
    <property type="entry name" value="WASH_strumpellin"/>
</dbReference>
<proteinExistence type="inferred from homology"/>
<comment type="caution">
    <text evidence="2">The sequence shown here is derived from an EMBL/GenBank/DDBJ whole genome shotgun (WGS) entry which is preliminary data.</text>
</comment>
<gene>
    <name evidence="2" type="ORF">M0812_13436</name>
</gene>
<dbReference type="GO" id="GO:0071203">
    <property type="term" value="C:WASH complex"/>
    <property type="evidence" value="ECO:0007669"/>
    <property type="project" value="InterPro"/>
</dbReference>
<dbReference type="AlphaFoldDB" id="A0AAV7ZJU3"/>
<evidence type="ECO:0000256" key="1">
    <source>
        <dbReference type="ARBA" id="ARBA00006224"/>
    </source>
</evidence>
<organism evidence="2 3">
    <name type="scientific">Anaeramoeba flamelloides</name>
    <dbReference type="NCBI Taxonomy" id="1746091"/>
    <lineage>
        <taxon>Eukaryota</taxon>
        <taxon>Metamonada</taxon>
        <taxon>Anaeramoebidae</taxon>
        <taxon>Anaeramoeba</taxon>
    </lineage>
</organism>
<dbReference type="GO" id="GO:0140285">
    <property type="term" value="P:endosome fission"/>
    <property type="evidence" value="ECO:0007669"/>
    <property type="project" value="TreeGrafter"/>
</dbReference>
<dbReference type="Proteomes" id="UP001146793">
    <property type="component" value="Unassembled WGS sequence"/>
</dbReference>
<dbReference type="PANTHER" id="PTHR15691:SF6">
    <property type="entry name" value="WASH COMPLEX SUBUNIT 5"/>
    <property type="match status" value="1"/>
</dbReference>
<dbReference type="PANTHER" id="PTHR15691">
    <property type="entry name" value="WASH COMPLEX SUBUNIT 5"/>
    <property type="match status" value="1"/>
</dbReference>
<reference evidence="2" key="1">
    <citation type="submission" date="2022-08" db="EMBL/GenBank/DDBJ databases">
        <title>Novel sulphate-reducing endosymbionts in the free-living metamonad Anaeramoeba.</title>
        <authorList>
            <person name="Jerlstrom-Hultqvist J."/>
            <person name="Cepicka I."/>
            <person name="Gallot-Lavallee L."/>
            <person name="Salas-Leiva D."/>
            <person name="Curtis B.A."/>
            <person name="Zahonova K."/>
            <person name="Pipaliya S."/>
            <person name="Dacks J."/>
            <person name="Roger A.J."/>
        </authorList>
    </citation>
    <scope>NUCLEOTIDE SEQUENCE</scope>
    <source>
        <strain evidence="2">Busselton2</strain>
    </source>
</reference>
<protein>
    <submittedName>
        <fullName evidence="2">Wash complex subunit</fullName>
    </submittedName>
</protein>
<dbReference type="GO" id="GO:0005768">
    <property type="term" value="C:endosome"/>
    <property type="evidence" value="ECO:0007669"/>
    <property type="project" value="TreeGrafter"/>
</dbReference>
<comment type="similarity">
    <text evidence="1">Belongs to the strumpellin family.</text>
</comment>